<keyword evidence="3" id="KW-1185">Reference proteome</keyword>
<dbReference type="Proteomes" id="UP001143391">
    <property type="component" value="Unassembled WGS sequence"/>
</dbReference>
<dbReference type="InterPro" id="IPR036511">
    <property type="entry name" value="TGT-like_sf"/>
</dbReference>
<dbReference type="EMBL" id="JANCMW010000003">
    <property type="protein sequence ID" value="MDF0750159.1"/>
    <property type="molecule type" value="Genomic_DNA"/>
</dbReference>
<dbReference type="SUPFAM" id="SSF51713">
    <property type="entry name" value="tRNA-guanine transglycosylase"/>
    <property type="match status" value="1"/>
</dbReference>
<feature type="domain" description="TIR" evidence="1">
    <location>
        <begin position="4"/>
        <end position="106"/>
    </location>
</feature>
<dbReference type="InterPro" id="IPR035897">
    <property type="entry name" value="Toll_tir_struct_dom_sf"/>
</dbReference>
<gene>
    <name evidence="2" type="ORF">NLU14_07925</name>
</gene>
<sequence length="467" mass="52915">MADIYIVYAREDQTVAEQLYKVLSERWEAWWDDKIIGRFDKVIEAEIPKASCIVALFSVSARSKSTVTDELRLGEKHGIEILPARIDDSDPPYSFGSYSCSDLRGWNGEVDHPGLLQLQRRLDLAVPPRAKPQRPPAIADGKVQLPTLFLSVSSHETQLVPVEALQALRVFEAPTILVSAYDLVTRRKPQALIEELTEYRKNGGFVLIDSGNYEASRLGTRRWKKPDLEEALGQTPHDWAFCFDVMGPKHDPDRAIEEIVMAVERDRSFTDASVLPIIHAPSLKSGGYKLDHIPKIVREVADRLEPKLIAIPERELGPGLIARALMVQSIRKELNKLPFYQPLHILGTGNPWSVAILTAAGADTFDGLEWCRMVVDRDKNRLHHFQHFDFFKYQTEVSDSATATQALKDPDIDYGGKVAFHNLDYFTNFAQSLREAVMDDNMEAFVVGLTDWEMVSYLKKQIPRLFK</sequence>
<dbReference type="Gene3D" id="3.20.20.105">
    <property type="entry name" value="Queuine tRNA-ribosyltransferase-like"/>
    <property type="match status" value="1"/>
</dbReference>
<comment type="caution">
    <text evidence="2">The sequence shown here is derived from an EMBL/GenBank/DDBJ whole genome shotgun (WGS) entry which is preliminary data.</text>
</comment>
<dbReference type="RefSeq" id="WP_275705679.1">
    <property type="nucleotide sequence ID" value="NZ_JANCMW010000003.1"/>
</dbReference>
<proteinExistence type="predicted"/>
<dbReference type="InterPro" id="IPR000157">
    <property type="entry name" value="TIR_dom"/>
</dbReference>
<dbReference type="Gene3D" id="3.40.50.10140">
    <property type="entry name" value="Toll/interleukin-1 receptor homology (TIR) domain"/>
    <property type="match status" value="1"/>
</dbReference>
<keyword evidence="2" id="KW-0675">Receptor</keyword>
<dbReference type="Pfam" id="PF13676">
    <property type="entry name" value="TIR_2"/>
    <property type="match status" value="1"/>
</dbReference>
<evidence type="ECO:0000313" key="3">
    <source>
        <dbReference type="Proteomes" id="UP001143391"/>
    </source>
</evidence>
<organism evidence="2 3">
    <name type="scientific">Marinobacter iranensis</name>
    <dbReference type="NCBI Taxonomy" id="2962607"/>
    <lineage>
        <taxon>Bacteria</taxon>
        <taxon>Pseudomonadati</taxon>
        <taxon>Pseudomonadota</taxon>
        <taxon>Gammaproteobacteria</taxon>
        <taxon>Pseudomonadales</taxon>
        <taxon>Marinobacteraceae</taxon>
        <taxon>Marinobacter</taxon>
    </lineage>
</organism>
<protein>
    <submittedName>
        <fullName evidence="2">Toll/interleukin-1 receptor domain-containing protein</fullName>
    </submittedName>
</protein>
<reference evidence="2" key="1">
    <citation type="submission" date="2022-07" db="EMBL/GenBank/DDBJ databases">
        <title>Marinobacter iranensis a new bacterium isolate from a hipersaline lake in Iran.</title>
        <authorList>
            <person name="Mohammad A.M.A."/>
            <person name="Cristina S.-P."/>
            <person name="Antonio V."/>
        </authorList>
    </citation>
    <scope>NUCLEOTIDE SEQUENCE</scope>
    <source>
        <strain evidence="2">71-i</strain>
    </source>
</reference>
<dbReference type="SUPFAM" id="SSF52200">
    <property type="entry name" value="Toll/Interleukin receptor TIR domain"/>
    <property type="match status" value="1"/>
</dbReference>
<evidence type="ECO:0000313" key="2">
    <source>
        <dbReference type="EMBL" id="MDF0750159.1"/>
    </source>
</evidence>
<evidence type="ECO:0000259" key="1">
    <source>
        <dbReference type="Pfam" id="PF13676"/>
    </source>
</evidence>
<name>A0ABT5Y921_9GAMM</name>
<accession>A0ABT5Y921</accession>